<dbReference type="InterPro" id="IPR000182">
    <property type="entry name" value="GNAT_dom"/>
</dbReference>
<gene>
    <name evidence="2" type="ORF">K444DRAFT_401093</name>
</gene>
<dbReference type="InterPro" id="IPR016181">
    <property type="entry name" value="Acyl_CoA_acyltransferase"/>
</dbReference>
<dbReference type="Proteomes" id="UP000235371">
    <property type="component" value="Unassembled WGS sequence"/>
</dbReference>
<keyword evidence="3" id="KW-1185">Reference proteome</keyword>
<dbReference type="PANTHER" id="PTHR42791">
    <property type="entry name" value="GNAT FAMILY ACETYLTRANSFERASE"/>
    <property type="match status" value="1"/>
</dbReference>
<sequence>MAFDLSPAIEANIPELAQIWQFSFRSYDIWAASMRNVSSEDELAFYTKALTARMKLPNTVVTKITERETKKIVAWSMMSKPYTKTPEEENAPKPPPMRPDTTDLRIWATHERSAEIMKAHGYDPTTDFSRSGLLVDPSYQKLGLGTRLAVFDNEIADEAGARIWVIASSNSKKLFLSLGFVVLETESVVLEESEDGGKKVGTLSITMREPKGREAE</sequence>
<feature type="domain" description="N-acetyltransferase" evidence="1">
    <location>
        <begin position="59"/>
        <end position="212"/>
    </location>
</feature>
<dbReference type="SUPFAM" id="SSF55729">
    <property type="entry name" value="Acyl-CoA N-acyltransferases (Nat)"/>
    <property type="match status" value="1"/>
</dbReference>
<dbReference type="OrthoDB" id="4738875at2759"/>
<dbReference type="GO" id="GO:0016747">
    <property type="term" value="F:acyltransferase activity, transferring groups other than amino-acyl groups"/>
    <property type="evidence" value="ECO:0007669"/>
    <property type="project" value="InterPro"/>
</dbReference>
<dbReference type="GeneID" id="36580608"/>
<name>A0A2J6T9W4_9HELO</name>
<protein>
    <recommendedName>
        <fullName evidence="1">N-acetyltransferase domain-containing protein</fullName>
    </recommendedName>
</protein>
<dbReference type="PROSITE" id="PS51186">
    <property type="entry name" value="GNAT"/>
    <property type="match status" value="1"/>
</dbReference>
<dbReference type="AlphaFoldDB" id="A0A2J6T9W4"/>
<evidence type="ECO:0000313" key="2">
    <source>
        <dbReference type="EMBL" id="PMD59817.1"/>
    </source>
</evidence>
<dbReference type="InParanoid" id="A0A2J6T9W4"/>
<dbReference type="PANTHER" id="PTHR42791:SF2">
    <property type="entry name" value="N-ACETYLTRANSFERASE DOMAIN-CONTAINING PROTEIN"/>
    <property type="match status" value="1"/>
</dbReference>
<dbReference type="EMBL" id="KZ613803">
    <property type="protein sequence ID" value="PMD59817.1"/>
    <property type="molecule type" value="Genomic_DNA"/>
</dbReference>
<reference evidence="2 3" key="1">
    <citation type="submission" date="2016-04" db="EMBL/GenBank/DDBJ databases">
        <title>A degradative enzymes factory behind the ericoid mycorrhizal symbiosis.</title>
        <authorList>
            <consortium name="DOE Joint Genome Institute"/>
            <person name="Martino E."/>
            <person name="Morin E."/>
            <person name="Grelet G."/>
            <person name="Kuo A."/>
            <person name="Kohler A."/>
            <person name="Daghino S."/>
            <person name="Barry K."/>
            <person name="Choi C."/>
            <person name="Cichocki N."/>
            <person name="Clum A."/>
            <person name="Copeland A."/>
            <person name="Hainaut M."/>
            <person name="Haridas S."/>
            <person name="Labutti K."/>
            <person name="Lindquist E."/>
            <person name="Lipzen A."/>
            <person name="Khouja H.-R."/>
            <person name="Murat C."/>
            <person name="Ohm R."/>
            <person name="Olson A."/>
            <person name="Spatafora J."/>
            <person name="Veneault-Fourrey C."/>
            <person name="Henrissat B."/>
            <person name="Grigoriev I."/>
            <person name="Martin F."/>
            <person name="Perotto S."/>
        </authorList>
    </citation>
    <scope>NUCLEOTIDE SEQUENCE [LARGE SCALE GENOMIC DNA]</scope>
    <source>
        <strain evidence="2 3">E</strain>
    </source>
</reference>
<dbReference type="STRING" id="1095630.A0A2J6T9W4"/>
<proteinExistence type="predicted"/>
<organism evidence="2 3">
    <name type="scientific">Hyaloscypha bicolor E</name>
    <dbReference type="NCBI Taxonomy" id="1095630"/>
    <lineage>
        <taxon>Eukaryota</taxon>
        <taxon>Fungi</taxon>
        <taxon>Dikarya</taxon>
        <taxon>Ascomycota</taxon>
        <taxon>Pezizomycotina</taxon>
        <taxon>Leotiomycetes</taxon>
        <taxon>Helotiales</taxon>
        <taxon>Hyaloscyphaceae</taxon>
        <taxon>Hyaloscypha</taxon>
        <taxon>Hyaloscypha bicolor</taxon>
    </lineage>
</organism>
<dbReference type="Gene3D" id="3.40.630.30">
    <property type="match status" value="1"/>
</dbReference>
<dbReference type="RefSeq" id="XP_024736721.1">
    <property type="nucleotide sequence ID" value="XM_024872528.1"/>
</dbReference>
<accession>A0A2J6T9W4</accession>
<dbReference type="InterPro" id="IPR052523">
    <property type="entry name" value="Trichothecene_AcTrans"/>
</dbReference>
<evidence type="ECO:0000259" key="1">
    <source>
        <dbReference type="PROSITE" id="PS51186"/>
    </source>
</evidence>
<evidence type="ECO:0000313" key="3">
    <source>
        <dbReference type="Proteomes" id="UP000235371"/>
    </source>
</evidence>